<dbReference type="RefSeq" id="WP_187661197.1">
    <property type="nucleotide sequence ID" value="NZ_JACTAB010000010.1"/>
</dbReference>
<sequence>MKTIVSFLALLTLIGCKKEVEPTIDVDKAKVDTLTTPEPSIVKQDTIVATVDNSNTSLDWNGVYKGVTPCADCEGIETEITLNKNLTYKKTTKYLGKKDTQINTVEGKFVWNSDGINITLLGIKEAPSQYLVGENKLFQLDRSGKRITGNLASTYILIKTE</sequence>
<evidence type="ECO:0000313" key="2">
    <source>
        <dbReference type="Proteomes" id="UP001491349"/>
    </source>
</evidence>
<proteinExistence type="predicted"/>
<dbReference type="InterPro" id="IPR007298">
    <property type="entry name" value="Cu-R_lipoprotein_NlpE"/>
</dbReference>
<dbReference type="Proteomes" id="UP001491349">
    <property type="component" value="Unassembled WGS sequence"/>
</dbReference>
<evidence type="ECO:0000313" key="1">
    <source>
        <dbReference type="EMBL" id="MEK8180809.1"/>
    </source>
</evidence>
<dbReference type="Pfam" id="PF04170">
    <property type="entry name" value="NlpE"/>
    <property type="match status" value="1"/>
</dbReference>
<dbReference type="Gene3D" id="2.40.128.640">
    <property type="match status" value="1"/>
</dbReference>
<accession>A0ABU9E2D8</accession>
<dbReference type="PROSITE" id="PS51257">
    <property type="entry name" value="PROKAR_LIPOPROTEIN"/>
    <property type="match status" value="1"/>
</dbReference>
<organism evidence="1 2">
    <name type="scientific">Flavobacterium buctense</name>
    <dbReference type="NCBI Taxonomy" id="1648146"/>
    <lineage>
        <taxon>Bacteria</taxon>
        <taxon>Pseudomonadati</taxon>
        <taxon>Bacteroidota</taxon>
        <taxon>Flavobacteriia</taxon>
        <taxon>Flavobacteriales</taxon>
        <taxon>Flavobacteriaceae</taxon>
        <taxon>Flavobacterium</taxon>
    </lineage>
</organism>
<gene>
    <name evidence="1" type="ORF">WMW71_10710</name>
</gene>
<name>A0ABU9E2D8_9FLAO</name>
<dbReference type="EMBL" id="JBBPCB010000006">
    <property type="protein sequence ID" value="MEK8180809.1"/>
    <property type="molecule type" value="Genomic_DNA"/>
</dbReference>
<keyword evidence="2" id="KW-1185">Reference proteome</keyword>
<reference evidence="1 2" key="1">
    <citation type="submission" date="2024-04" db="EMBL/GenBank/DDBJ databases">
        <title>draft genome sequnece of Flavobacterium buctense JCM 30750.</title>
        <authorList>
            <person name="Kim D.-U."/>
        </authorList>
    </citation>
    <scope>NUCLEOTIDE SEQUENCE [LARGE SCALE GENOMIC DNA]</scope>
    <source>
        <strain evidence="1 2">JCM 30750</strain>
    </source>
</reference>
<protein>
    <submittedName>
        <fullName evidence="1">Copper resistance protein NlpE</fullName>
    </submittedName>
</protein>
<comment type="caution">
    <text evidence="1">The sequence shown here is derived from an EMBL/GenBank/DDBJ whole genome shotgun (WGS) entry which is preliminary data.</text>
</comment>